<dbReference type="EMBL" id="LAZR01037578">
    <property type="protein sequence ID" value="KKL21846.1"/>
    <property type="molecule type" value="Genomic_DNA"/>
</dbReference>
<comment type="caution">
    <text evidence="4">The sequence shown here is derived from an EMBL/GenBank/DDBJ whole genome shotgun (WGS) entry which is preliminary data.</text>
</comment>
<dbReference type="PIRSF" id="PIRSF005647">
    <property type="entry name" value="CooC"/>
    <property type="match status" value="1"/>
</dbReference>
<dbReference type="GO" id="GO:0051782">
    <property type="term" value="P:negative regulation of cell division"/>
    <property type="evidence" value="ECO:0007669"/>
    <property type="project" value="TreeGrafter"/>
</dbReference>
<name>A0A0F9DVX5_9ZZZZ</name>
<gene>
    <name evidence="4" type="ORF">LCGC14_2441360</name>
</gene>
<dbReference type="GO" id="GO:0009898">
    <property type="term" value="C:cytoplasmic side of plasma membrane"/>
    <property type="evidence" value="ECO:0007669"/>
    <property type="project" value="TreeGrafter"/>
</dbReference>
<dbReference type="InterPro" id="IPR050625">
    <property type="entry name" value="ParA/MinD_ATPase"/>
</dbReference>
<dbReference type="GO" id="GO:0005829">
    <property type="term" value="C:cytosol"/>
    <property type="evidence" value="ECO:0007669"/>
    <property type="project" value="TreeGrafter"/>
</dbReference>
<keyword evidence="2" id="KW-0067">ATP-binding</keyword>
<evidence type="ECO:0000256" key="2">
    <source>
        <dbReference type="ARBA" id="ARBA00022840"/>
    </source>
</evidence>
<dbReference type="InterPro" id="IPR014433">
    <property type="entry name" value="CooC"/>
</dbReference>
<dbReference type="Pfam" id="PF01656">
    <property type="entry name" value="CbiA"/>
    <property type="match status" value="1"/>
</dbReference>
<dbReference type="InterPro" id="IPR027417">
    <property type="entry name" value="P-loop_NTPase"/>
</dbReference>
<proteinExistence type="predicted"/>
<evidence type="ECO:0000256" key="1">
    <source>
        <dbReference type="ARBA" id="ARBA00022741"/>
    </source>
</evidence>
<dbReference type="SUPFAM" id="SSF52540">
    <property type="entry name" value="P-loop containing nucleoside triphosphate hydrolases"/>
    <property type="match status" value="1"/>
</dbReference>
<feature type="domain" description="CobQ/CobB/MinD/ParA nucleotide binding" evidence="3">
    <location>
        <begin position="2"/>
        <end position="205"/>
    </location>
</feature>
<dbReference type="PANTHER" id="PTHR43384:SF6">
    <property type="entry name" value="SEPTUM SITE-DETERMINING PROTEIN MIND HOMOLOG, CHLOROPLASTIC"/>
    <property type="match status" value="1"/>
</dbReference>
<dbReference type="Gene3D" id="3.40.50.300">
    <property type="entry name" value="P-loop containing nucleotide triphosphate hydrolases"/>
    <property type="match status" value="1"/>
</dbReference>
<evidence type="ECO:0000259" key="3">
    <source>
        <dbReference type="Pfam" id="PF01656"/>
    </source>
</evidence>
<dbReference type="GO" id="GO:0016887">
    <property type="term" value="F:ATP hydrolysis activity"/>
    <property type="evidence" value="ECO:0007669"/>
    <property type="project" value="TreeGrafter"/>
</dbReference>
<dbReference type="PANTHER" id="PTHR43384">
    <property type="entry name" value="SEPTUM SITE-DETERMINING PROTEIN MIND HOMOLOG, CHLOROPLASTIC-RELATED"/>
    <property type="match status" value="1"/>
</dbReference>
<reference evidence="4" key="1">
    <citation type="journal article" date="2015" name="Nature">
        <title>Complex archaea that bridge the gap between prokaryotes and eukaryotes.</title>
        <authorList>
            <person name="Spang A."/>
            <person name="Saw J.H."/>
            <person name="Jorgensen S.L."/>
            <person name="Zaremba-Niedzwiedzka K."/>
            <person name="Martijn J."/>
            <person name="Lind A.E."/>
            <person name="van Eijk R."/>
            <person name="Schleper C."/>
            <person name="Guy L."/>
            <person name="Ettema T.J."/>
        </authorList>
    </citation>
    <scope>NUCLEOTIDE SEQUENCE</scope>
</reference>
<keyword evidence="1" id="KW-0547">Nucleotide-binding</keyword>
<dbReference type="AlphaFoldDB" id="A0A0F9DVX5"/>
<evidence type="ECO:0000313" key="4">
    <source>
        <dbReference type="EMBL" id="KKL21846.1"/>
    </source>
</evidence>
<organism evidence="4">
    <name type="scientific">marine sediment metagenome</name>
    <dbReference type="NCBI Taxonomy" id="412755"/>
    <lineage>
        <taxon>unclassified sequences</taxon>
        <taxon>metagenomes</taxon>
        <taxon>ecological metagenomes</taxon>
    </lineage>
</organism>
<dbReference type="GO" id="GO:0005524">
    <property type="term" value="F:ATP binding"/>
    <property type="evidence" value="ECO:0007669"/>
    <property type="project" value="UniProtKB-KW"/>
</dbReference>
<protein>
    <recommendedName>
        <fullName evidence="3">CobQ/CobB/MinD/ParA nucleotide binding domain-containing protein</fullName>
    </recommendedName>
</protein>
<dbReference type="InterPro" id="IPR002586">
    <property type="entry name" value="CobQ/CobB/MinD/ParA_Nub-bd_dom"/>
</dbReference>
<sequence length="241" mass="25630">MLAATLNLMGKSVIALDADPDANLAAALGIPPSEQPTPLSEMGDLIAERTGAEDNYSGYFKLNPKVDDIPETYSAKIGSIRLLVLGGVSRGGGGCICPASTLIKALLTHLILGREETVIMDMEAGIEHLGRATAQSMDALIVVVSPSPWSLQTALRIRKLAGDLGIKKLFAVANRVKGAEDVERIRRELGDIPLIGQIPYDERLEAGVVRLGEKGQLTATEALDSHLDEVKTILSEVQGKL</sequence>
<accession>A0A0F9DVX5</accession>